<gene>
    <name evidence="1" type="ORF">NJT12_05900</name>
</gene>
<reference evidence="1 2" key="1">
    <citation type="journal article" date="2023" name="Chemosphere">
        <title>Whole genome analysis of Flavobacterium aziz-sancarii sp. nov., isolated from Ardley Island (Antarctica), revealed a rich resistome and bioremediation potential.</title>
        <authorList>
            <person name="Otur C."/>
            <person name="Okay S."/>
            <person name="Kurt-Kizildogan A."/>
        </authorList>
    </citation>
    <scope>NUCLEOTIDE SEQUENCE [LARGE SCALE GENOMIC DNA]</scope>
    <source>
        <strain evidence="1 2">AC</strain>
    </source>
</reference>
<proteinExistence type="predicted"/>
<dbReference type="RefSeq" id="WP_271334961.1">
    <property type="nucleotide sequence ID" value="NZ_JAMZNK010000006.1"/>
</dbReference>
<dbReference type="Proteomes" id="UP001212170">
    <property type="component" value="Unassembled WGS sequence"/>
</dbReference>
<comment type="caution">
    <text evidence="1">The sequence shown here is derived from an EMBL/GenBank/DDBJ whole genome shotgun (WGS) entry which is preliminary data.</text>
</comment>
<name>A0ABT4W9I6_9FLAO</name>
<evidence type="ECO:0000313" key="2">
    <source>
        <dbReference type="Proteomes" id="UP001212170"/>
    </source>
</evidence>
<accession>A0ABT4W9I6</accession>
<organism evidence="1 2">
    <name type="scientific">Flavobacterium azizsancarii</name>
    <dbReference type="NCBI Taxonomy" id="2961580"/>
    <lineage>
        <taxon>Bacteria</taxon>
        <taxon>Pseudomonadati</taxon>
        <taxon>Bacteroidota</taxon>
        <taxon>Flavobacteriia</taxon>
        <taxon>Flavobacteriales</taxon>
        <taxon>Flavobacteriaceae</taxon>
        <taxon>Flavobacterium</taxon>
    </lineage>
</organism>
<dbReference type="EMBL" id="JAMZNK010000006">
    <property type="protein sequence ID" value="MDA6069147.1"/>
    <property type="molecule type" value="Genomic_DNA"/>
</dbReference>
<protein>
    <submittedName>
        <fullName evidence="1">Uncharacterized protein</fullName>
    </submittedName>
</protein>
<sequence length="891" mass="102384">MNKRIIILFFIIPYFSQAQKLAVDLVNQNEFITPGKVQTLVFKITNPFPKDFLVTVTNTLPEGWVLAAAPYDLTLAANETKIYLVAIQVPINSSKGKDKINLVIKDKTNNILHSQDFVLTVSQLQRITLELISASSYVKAGDTINNFFMLKNEGNVKENIFIETSARTFIKGDNPILILPGKSVLINAYQSTELEQPKPSQNLIKLTASVKNDSVQPVFASQITNVIPVFPVNEDVWLRFPIRIAATYIGRQERNDFDSGFQGEIYGRGALNEENSKLLEFRAIGPDRFGLTSFSQYEEYFINYKSTNFYAHLGDKTFSSSFLTEFSRYGRGVELRQKFDKLEVGGFYNKPRFFKDIKDEISVYAKVNFNAKNNIRYGYLLKRKENNQDDHLHYVAGEGNVFKRVAVQGEYALSSNNVAQGNAWQLQTQTYFKDLDVNASYIYASPHFSGYYTNTQFFTANINYRILPKLSLSSNYQKDARNFERDTLYGAAPYREAFQVGIRYNYLKRGAISFFSGTQEYEDRMEHKQFFYKEMFSRIELSQDIYKFSINLQMYLAETTNFLINSKGASSLYTANVSYNNKGNSISLYGSYSTVNRYATKDEKLFLYGGRVNAHIYNRWDASLFYQNTYYLEDYYTDRNLLELALNYRVAPNQQINILSRYALAQHQIENKDFAFSVRYVLDINAPIKKIKEYGFFEGNITNLGSAQIKDIKLHLGPYSAITDENGHFLFKNVKPDIYFLEIEEGTLGVQDITDIDIPAKVTITEGGNYFNFGITKASGIKGMILLDEKDADSKDQSVIVEVISDSQVFRKICDITKPFDFTYLRPGDWKLKVYRNGLNSKYKIQTDDINLTLNPDEDQQVQVKISKTEKEIKYLQKPMRVGFNTSKEKK</sequence>
<evidence type="ECO:0000313" key="1">
    <source>
        <dbReference type="EMBL" id="MDA6069147.1"/>
    </source>
</evidence>
<keyword evidence="2" id="KW-1185">Reference proteome</keyword>